<accession>A0A8H7ZW05</accession>
<keyword evidence="3" id="KW-1185">Reference proteome</keyword>
<keyword evidence="1" id="KW-0175">Coiled coil</keyword>
<evidence type="ECO:0000313" key="2">
    <source>
        <dbReference type="EMBL" id="KAG5460526.1"/>
    </source>
</evidence>
<feature type="coiled-coil region" evidence="1">
    <location>
        <begin position="76"/>
        <end position="131"/>
    </location>
</feature>
<comment type="caution">
    <text evidence="2">The sequence shown here is derived from an EMBL/GenBank/DDBJ whole genome shotgun (WGS) entry which is preliminary data.</text>
</comment>
<evidence type="ECO:0000313" key="3">
    <source>
        <dbReference type="Proteomes" id="UP000673691"/>
    </source>
</evidence>
<name>A0A8H7ZW05_9FUNG</name>
<dbReference type="EMBL" id="JAEFCI010005085">
    <property type="protein sequence ID" value="KAG5460526.1"/>
    <property type="molecule type" value="Genomic_DNA"/>
</dbReference>
<evidence type="ECO:0000256" key="1">
    <source>
        <dbReference type="SAM" id="Coils"/>
    </source>
</evidence>
<organism evidence="2 3">
    <name type="scientific">Olpidium bornovanus</name>
    <dbReference type="NCBI Taxonomy" id="278681"/>
    <lineage>
        <taxon>Eukaryota</taxon>
        <taxon>Fungi</taxon>
        <taxon>Fungi incertae sedis</taxon>
        <taxon>Olpidiomycota</taxon>
        <taxon>Olpidiomycotina</taxon>
        <taxon>Olpidiomycetes</taxon>
        <taxon>Olpidiales</taxon>
        <taxon>Olpidiaceae</taxon>
        <taxon>Olpidium</taxon>
    </lineage>
</organism>
<dbReference type="Proteomes" id="UP000673691">
    <property type="component" value="Unassembled WGS sequence"/>
</dbReference>
<protein>
    <submittedName>
        <fullName evidence="2">Uncharacterized protein</fullName>
    </submittedName>
</protein>
<gene>
    <name evidence="2" type="ORF">BJ554DRAFT_7415</name>
</gene>
<sequence length="456" mass="50867">MSESSAAAEQAKEQWSAEASALRKSLDAACAAYNALEDEFKNLCFGTQKSHSGNARELICPYSVQSEEVQGLVQALQEAREMSVNQKEQLSDMKNKEREFADIVDGLTTVVKEQKRRISELSEKRRRAASDHAASLLSFQCTYVEGQRTQPPDGQQTQLVSDLSACPQSAVRALQENVRAQQQKRKVEETERAEAMEILQSEVTAKEEIIAKLRNELPVALEKMINESKATIDECLRREAKLEENLAEQLSVSQELQDEVGLNGPFAFAECALVLLTHAVRLQLSEKALAKLERQNYQIREERDHLHALVADVSKKLKERSDSIKLIEEEVPHPEGTRGGKCVGEGAFSCFALRHVWFSPGPALLDSRRTLINFTRASKVARVKAVFKAKEERLIADGERARRRQKGRKQTGFAARVLPQKEHRPGFTLAPETACRGARARPGTVILTLAGSRGRP</sequence>
<proteinExistence type="predicted"/>
<dbReference type="AlphaFoldDB" id="A0A8H7ZW05"/>
<reference evidence="2 3" key="1">
    <citation type="journal article" name="Sci. Rep.">
        <title>Genome-scale phylogenetic analyses confirm Olpidium as the closest living zoosporic fungus to the non-flagellated, terrestrial fungi.</title>
        <authorList>
            <person name="Chang Y."/>
            <person name="Rochon D."/>
            <person name="Sekimoto S."/>
            <person name="Wang Y."/>
            <person name="Chovatia M."/>
            <person name="Sandor L."/>
            <person name="Salamov A."/>
            <person name="Grigoriev I.V."/>
            <person name="Stajich J.E."/>
            <person name="Spatafora J.W."/>
        </authorList>
    </citation>
    <scope>NUCLEOTIDE SEQUENCE [LARGE SCALE GENOMIC DNA]</scope>
    <source>
        <strain evidence="2">S191</strain>
    </source>
</reference>
<feature type="coiled-coil region" evidence="1">
    <location>
        <begin position="170"/>
        <end position="302"/>
    </location>
</feature>
<dbReference type="OrthoDB" id="7451790at2759"/>